<feature type="transmembrane region" description="Helical" evidence="2">
    <location>
        <begin position="304"/>
        <end position="325"/>
    </location>
</feature>
<feature type="region of interest" description="Disordered" evidence="1">
    <location>
        <begin position="1"/>
        <end position="32"/>
    </location>
</feature>
<feature type="transmembrane region" description="Helical" evidence="2">
    <location>
        <begin position="261"/>
        <end position="276"/>
    </location>
</feature>
<gene>
    <name evidence="3" type="ORF">GA0070621_4623</name>
</gene>
<keyword evidence="2" id="KW-0812">Transmembrane</keyword>
<feature type="transmembrane region" description="Helical" evidence="2">
    <location>
        <begin position="125"/>
        <end position="146"/>
    </location>
</feature>
<dbReference type="EMBL" id="LT594324">
    <property type="protein sequence ID" value="SBT52978.1"/>
    <property type="molecule type" value="Genomic_DNA"/>
</dbReference>
<name>A0A1A9AA51_9ACTN</name>
<sequence length="496" mass="53275">MSTVTPHRPAHGTAPVGGDAPGPGPTRLAPAPVRPKGGSLRLPVAWPLIALFVLYPLWWALGVSSFVFVIFAVPMLVQLRSRGPIRVPPGFGIWLVLLLWVLLSALMLGLTAPNTLPPDGGGGRYVGWAIRLANYVAMTVVMLYVLNLSERELSRRRVVRLFGFMGVVVVIGGWLGSLFPNFSFVAPLRSVLPHSIASNSYVSSLMNVKFAQVQQVIAGEASSPRPSAPFAYTNSWGENTAILLIWLIVGWVVLGRPLRRVLGVAIVLAAIFPIIYSLNRGLWIGLGIAAVYVAIRLALRGRMVVLGGLALAVGLIGVLIIATPLGRTFDERLQNGHSDDIRTTLSQGAITAANHSPVLGYGGNRALIGSNRSIAIGKSEDCKQCGNRELGSNGQLWALLVGQGYVGALCYNGFFLYCLWRYRRDHSPIGVAGSLVLILMLFFQFTYGALEATLAYGLISVALLARNDRLRRAVAPAPHRGTVAGLRARLEAAGDR</sequence>
<keyword evidence="4" id="KW-1185">Reference proteome</keyword>
<dbReference type="PANTHER" id="PTHR37422">
    <property type="entry name" value="TEICHURONIC ACID BIOSYNTHESIS PROTEIN TUAE"/>
    <property type="match status" value="1"/>
</dbReference>
<keyword evidence="2" id="KW-1133">Transmembrane helix</keyword>
<dbReference type="OrthoDB" id="3774626at2"/>
<feature type="transmembrane region" description="Helical" evidence="2">
    <location>
        <begin position="158"/>
        <end position="179"/>
    </location>
</feature>
<evidence type="ECO:0000256" key="1">
    <source>
        <dbReference type="SAM" id="MobiDB-lite"/>
    </source>
</evidence>
<feature type="transmembrane region" description="Helical" evidence="2">
    <location>
        <begin position="396"/>
        <end position="420"/>
    </location>
</feature>
<protein>
    <submittedName>
        <fullName evidence="3">O-antigen ligase like membrane protein</fullName>
    </submittedName>
</protein>
<feature type="transmembrane region" description="Helical" evidence="2">
    <location>
        <begin position="57"/>
        <end position="79"/>
    </location>
</feature>
<feature type="transmembrane region" description="Helical" evidence="2">
    <location>
        <begin position="91"/>
        <end position="113"/>
    </location>
</feature>
<feature type="transmembrane region" description="Helical" evidence="2">
    <location>
        <begin position="282"/>
        <end position="299"/>
    </location>
</feature>
<accession>A0A1A9AA51</accession>
<dbReference type="AlphaFoldDB" id="A0A1A9AA51"/>
<dbReference type="RefSeq" id="WP_091199531.1">
    <property type="nucleotide sequence ID" value="NZ_LT594324.1"/>
</dbReference>
<dbReference type="PATRIC" id="fig|299146.4.peg.4774"/>
<proteinExistence type="predicted"/>
<keyword evidence="3" id="KW-0436">Ligase</keyword>
<evidence type="ECO:0000256" key="2">
    <source>
        <dbReference type="SAM" id="Phobius"/>
    </source>
</evidence>
<evidence type="ECO:0000313" key="4">
    <source>
        <dbReference type="Proteomes" id="UP000198765"/>
    </source>
</evidence>
<evidence type="ECO:0000313" key="3">
    <source>
        <dbReference type="EMBL" id="SBT52978.1"/>
    </source>
</evidence>
<dbReference type="PANTHER" id="PTHR37422:SF13">
    <property type="entry name" value="LIPOPOLYSACCHARIDE BIOSYNTHESIS PROTEIN PA4999-RELATED"/>
    <property type="match status" value="1"/>
</dbReference>
<dbReference type="InterPro" id="IPR051533">
    <property type="entry name" value="WaaL-like"/>
</dbReference>
<organism evidence="3 4">
    <name type="scientific">Micromonospora narathiwatensis</name>
    <dbReference type="NCBI Taxonomy" id="299146"/>
    <lineage>
        <taxon>Bacteria</taxon>
        <taxon>Bacillati</taxon>
        <taxon>Actinomycetota</taxon>
        <taxon>Actinomycetes</taxon>
        <taxon>Micromonosporales</taxon>
        <taxon>Micromonosporaceae</taxon>
        <taxon>Micromonospora</taxon>
    </lineage>
</organism>
<feature type="transmembrane region" description="Helical" evidence="2">
    <location>
        <begin position="449"/>
        <end position="465"/>
    </location>
</feature>
<feature type="transmembrane region" description="Helical" evidence="2">
    <location>
        <begin position="427"/>
        <end position="443"/>
    </location>
</feature>
<dbReference type="Proteomes" id="UP000198765">
    <property type="component" value="Chromosome I"/>
</dbReference>
<feature type="transmembrane region" description="Helical" evidence="2">
    <location>
        <begin position="236"/>
        <end position="254"/>
    </location>
</feature>
<reference evidence="3 4" key="1">
    <citation type="submission" date="2016-06" db="EMBL/GenBank/DDBJ databases">
        <authorList>
            <person name="Kjaerup R.B."/>
            <person name="Dalgaard T.S."/>
            <person name="Juul-Madsen H.R."/>
        </authorList>
    </citation>
    <scope>NUCLEOTIDE SEQUENCE [LARGE SCALE GENOMIC DNA]</scope>
    <source>
        <strain evidence="3 4">DSM 45248</strain>
    </source>
</reference>
<keyword evidence="2" id="KW-0472">Membrane</keyword>
<dbReference type="GO" id="GO:0016874">
    <property type="term" value="F:ligase activity"/>
    <property type="evidence" value="ECO:0007669"/>
    <property type="project" value="UniProtKB-KW"/>
</dbReference>